<proteinExistence type="predicted"/>
<accession>A0A5J5ERT4</accession>
<sequence>MLLFSYLSLAAAHGGKDSLHWCSWTCPFRGCARRDIVRKKVLLNAQGGFTDDSLSLCTHLWGYNYVSLMFIPAMLSVGDQNWLSGLQLAFGVLHFVFGTCHGRQLFKRAISQSDRTQVAQVSLFAQDPSYCGIINFHLRAARCRLPAVNNLEAG</sequence>
<dbReference type="EMBL" id="VXIS01000149">
    <property type="protein sequence ID" value="KAA8900803.1"/>
    <property type="molecule type" value="Genomic_DNA"/>
</dbReference>
<comment type="caution">
    <text evidence="1">The sequence shown here is derived from an EMBL/GenBank/DDBJ whole genome shotgun (WGS) entry which is preliminary data.</text>
</comment>
<keyword evidence="2" id="KW-1185">Reference proteome</keyword>
<dbReference type="Proteomes" id="UP000326924">
    <property type="component" value="Unassembled WGS sequence"/>
</dbReference>
<dbReference type="InParanoid" id="A0A5J5ERT4"/>
<organism evidence="1 2">
    <name type="scientific">Sphaerosporella brunnea</name>
    <dbReference type="NCBI Taxonomy" id="1250544"/>
    <lineage>
        <taxon>Eukaryota</taxon>
        <taxon>Fungi</taxon>
        <taxon>Dikarya</taxon>
        <taxon>Ascomycota</taxon>
        <taxon>Pezizomycotina</taxon>
        <taxon>Pezizomycetes</taxon>
        <taxon>Pezizales</taxon>
        <taxon>Pyronemataceae</taxon>
        <taxon>Sphaerosporella</taxon>
    </lineage>
</organism>
<gene>
    <name evidence="1" type="ORF">FN846DRAFT_126634</name>
</gene>
<evidence type="ECO:0000313" key="1">
    <source>
        <dbReference type="EMBL" id="KAA8900803.1"/>
    </source>
</evidence>
<protein>
    <submittedName>
        <fullName evidence="1">Uncharacterized protein</fullName>
    </submittedName>
</protein>
<name>A0A5J5ERT4_9PEZI</name>
<reference evidence="1 2" key="1">
    <citation type="submission" date="2019-09" db="EMBL/GenBank/DDBJ databases">
        <title>Draft genome of the ectomycorrhizal ascomycete Sphaerosporella brunnea.</title>
        <authorList>
            <consortium name="DOE Joint Genome Institute"/>
            <person name="Benucci G.M."/>
            <person name="Marozzi G."/>
            <person name="Antonielli L."/>
            <person name="Sanchez S."/>
            <person name="Marco P."/>
            <person name="Wang X."/>
            <person name="Falini L.B."/>
            <person name="Barry K."/>
            <person name="Haridas S."/>
            <person name="Lipzen A."/>
            <person name="Labutti K."/>
            <person name="Grigoriev I.V."/>
            <person name="Murat C."/>
            <person name="Martin F."/>
            <person name="Albertini E."/>
            <person name="Donnini D."/>
            <person name="Bonito G."/>
        </authorList>
    </citation>
    <scope>NUCLEOTIDE SEQUENCE [LARGE SCALE GENOMIC DNA]</scope>
    <source>
        <strain evidence="1 2">Sb_GMNB300</strain>
    </source>
</reference>
<dbReference type="AlphaFoldDB" id="A0A5J5ERT4"/>
<evidence type="ECO:0000313" key="2">
    <source>
        <dbReference type="Proteomes" id="UP000326924"/>
    </source>
</evidence>